<feature type="chain" id="PRO_5044552200" evidence="2">
    <location>
        <begin position="19"/>
        <end position="151"/>
    </location>
</feature>
<evidence type="ECO:0000313" key="5">
    <source>
        <dbReference type="WBParaSite" id="HPBE_0002482501-mRNA-1"/>
    </source>
</evidence>
<dbReference type="AlphaFoldDB" id="A0A183GQ55"/>
<evidence type="ECO:0000313" key="4">
    <source>
        <dbReference type="Proteomes" id="UP000050761"/>
    </source>
</evidence>
<feature type="signal peptide" evidence="2">
    <location>
        <begin position="1"/>
        <end position="18"/>
    </location>
</feature>
<dbReference type="Proteomes" id="UP000050761">
    <property type="component" value="Unassembled WGS sequence"/>
</dbReference>
<evidence type="ECO:0000256" key="2">
    <source>
        <dbReference type="SAM" id="SignalP"/>
    </source>
</evidence>
<feature type="region of interest" description="Disordered" evidence="1">
    <location>
        <begin position="19"/>
        <end position="66"/>
    </location>
</feature>
<keyword evidence="2" id="KW-0732">Signal</keyword>
<dbReference type="EMBL" id="UZAH01036918">
    <property type="protein sequence ID" value="VDP47502.1"/>
    <property type="molecule type" value="Genomic_DNA"/>
</dbReference>
<proteinExistence type="predicted"/>
<name>A0A183GQ55_HELPZ</name>
<accession>A0A3P8D8C1</accession>
<protein>
    <submittedName>
        <fullName evidence="5">Secreted protein</fullName>
    </submittedName>
</protein>
<evidence type="ECO:0000256" key="1">
    <source>
        <dbReference type="SAM" id="MobiDB-lite"/>
    </source>
</evidence>
<accession>A0A183GQ55</accession>
<reference evidence="5" key="2">
    <citation type="submission" date="2019-09" db="UniProtKB">
        <authorList>
            <consortium name="WormBaseParasite"/>
        </authorList>
    </citation>
    <scope>IDENTIFICATION</scope>
</reference>
<gene>
    <name evidence="3" type="ORF">HPBE_LOCUS24824</name>
</gene>
<dbReference type="OrthoDB" id="10648406at2759"/>
<dbReference type="WBParaSite" id="HPBE_0002482501-mRNA-1">
    <property type="protein sequence ID" value="HPBE_0002482501-mRNA-1"/>
    <property type="gene ID" value="HPBE_0002482501"/>
</dbReference>
<sequence length="151" mass="15282">MQLKILLFSILKVIVVSSQDPTTTDTAGETPVPDPGADAQPPGGTGGGDASAPPPPPAPVGGAPSLDAKIESRASVDIAAPALSPGTSAVNVQSLGVPQYNAHDNTFTTIYPMLCGGGVEALPGAGGVARFRQVKRNVVPHPELYIEEIHA</sequence>
<evidence type="ECO:0000313" key="3">
    <source>
        <dbReference type="EMBL" id="VDP47502.1"/>
    </source>
</evidence>
<keyword evidence="4" id="KW-1185">Reference proteome</keyword>
<organism evidence="4 5">
    <name type="scientific">Heligmosomoides polygyrus</name>
    <name type="common">Parasitic roundworm</name>
    <dbReference type="NCBI Taxonomy" id="6339"/>
    <lineage>
        <taxon>Eukaryota</taxon>
        <taxon>Metazoa</taxon>
        <taxon>Ecdysozoa</taxon>
        <taxon>Nematoda</taxon>
        <taxon>Chromadorea</taxon>
        <taxon>Rhabditida</taxon>
        <taxon>Rhabditina</taxon>
        <taxon>Rhabditomorpha</taxon>
        <taxon>Strongyloidea</taxon>
        <taxon>Heligmosomidae</taxon>
        <taxon>Heligmosomoides</taxon>
    </lineage>
</organism>
<reference evidence="3 4" key="1">
    <citation type="submission" date="2018-11" db="EMBL/GenBank/DDBJ databases">
        <authorList>
            <consortium name="Pathogen Informatics"/>
        </authorList>
    </citation>
    <scope>NUCLEOTIDE SEQUENCE [LARGE SCALE GENOMIC DNA]</scope>
</reference>